<accession>A0A2G6KBI4</accession>
<dbReference type="GO" id="GO:0008616">
    <property type="term" value="P:tRNA queuosine(34) biosynthetic process"/>
    <property type="evidence" value="ECO:0007669"/>
    <property type="project" value="InterPro"/>
</dbReference>
<sequence length="344" mass="38223">MSRRHPLPTWDEIVDLAADAGITRLGVAPAEILTDARHTLHARKADGLHAGMAFTYRNPDRSTDPFRTLDDARSIIVAARPYQATEEPDRPDGVQGRVGRYAWTDHYTPLRLGLRSIVRRIKAAGYRAVAFADDNSVVDREVAYRGGIGWYGKNSNILVPGAGSYFVLGSIITNADYPVSEPEPNRCGKCHRCLDGCPTAAIVAPGVIDANRCLAWLVQQPGDFPEEFRAALGDRIYGCDECQEVCPPSIRFGDHHRVTVDAPEAWIDLLDLLEGDDDAILARHWYIAQRDPVWVRRNALIVVGNTADPGDRRARAIVERYRAHSVLGEIARWADDQLDKRQAI</sequence>
<dbReference type="Proteomes" id="UP000230914">
    <property type="component" value="Unassembled WGS sequence"/>
</dbReference>
<dbReference type="EMBL" id="PDSL01000043">
    <property type="protein sequence ID" value="PIE32720.1"/>
    <property type="molecule type" value="Genomic_DNA"/>
</dbReference>
<evidence type="ECO:0000313" key="7">
    <source>
        <dbReference type="Proteomes" id="UP000230914"/>
    </source>
</evidence>
<dbReference type="InterPro" id="IPR017900">
    <property type="entry name" value="4Fe4S_Fe_S_CS"/>
</dbReference>
<dbReference type="PROSITE" id="PS51379">
    <property type="entry name" value="4FE4S_FER_2"/>
    <property type="match status" value="1"/>
</dbReference>
<evidence type="ECO:0000256" key="1">
    <source>
        <dbReference type="ARBA" id="ARBA00022485"/>
    </source>
</evidence>
<dbReference type="Pfam" id="PF13484">
    <property type="entry name" value="Fer4_16"/>
    <property type="match status" value="1"/>
</dbReference>
<keyword evidence="2" id="KW-0479">Metal-binding</keyword>
<evidence type="ECO:0000256" key="3">
    <source>
        <dbReference type="ARBA" id="ARBA00023004"/>
    </source>
</evidence>
<dbReference type="GO" id="GO:0051539">
    <property type="term" value="F:4 iron, 4 sulfur cluster binding"/>
    <property type="evidence" value="ECO:0007669"/>
    <property type="project" value="UniProtKB-KW"/>
</dbReference>
<dbReference type="PANTHER" id="PTHR30002">
    <property type="entry name" value="EPOXYQUEUOSINE REDUCTASE"/>
    <property type="match status" value="1"/>
</dbReference>
<dbReference type="PROSITE" id="PS00198">
    <property type="entry name" value="4FE4S_FER_1"/>
    <property type="match status" value="1"/>
</dbReference>
<dbReference type="PANTHER" id="PTHR30002:SF4">
    <property type="entry name" value="EPOXYQUEUOSINE REDUCTASE"/>
    <property type="match status" value="1"/>
</dbReference>
<evidence type="ECO:0000256" key="4">
    <source>
        <dbReference type="ARBA" id="ARBA00023014"/>
    </source>
</evidence>
<feature type="domain" description="4Fe-4S ferredoxin-type" evidence="5">
    <location>
        <begin position="178"/>
        <end position="207"/>
    </location>
</feature>
<dbReference type="NCBIfam" id="TIGR00276">
    <property type="entry name" value="tRNA epoxyqueuosine(34) reductase QueG"/>
    <property type="match status" value="1"/>
</dbReference>
<proteinExistence type="predicted"/>
<dbReference type="GO" id="GO:0046872">
    <property type="term" value="F:metal ion binding"/>
    <property type="evidence" value="ECO:0007669"/>
    <property type="project" value="UniProtKB-KW"/>
</dbReference>
<dbReference type="SUPFAM" id="SSF54862">
    <property type="entry name" value="4Fe-4S ferredoxins"/>
    <property type="match status" value="1"/>
</dbReference>
<name>A0A2G6KBI4_9ACTN</name>
<gene>
    <name evidence="6" type="primary">queG</name>
    <name evidence="6" type="ORF">CSA55_02980</name>
</gene>
<keyword evidence="4" id="KW-0411">Iron-sulfur</keyword>
<comment type="caution">
    <text evidence="6">The sequence shown here is derived from an EMBL/GenBank/DDBJ whole genome shotgun (WGS) entry which is preliminary data.</text>
</comment>
<dbReference type="AlphaFoldDB" id="A0A2G6KBI4"/>
<dbReference type="InterPro" id="IPR017896">
    <property type="entry name" value="4Fe4S_Fe-S-bd"/>
</dbReference>
<dbReference type="GO" id="GO:0052693">
    <property type="term" value="F:epoxyqueuosine reductase activity"/>
    <property type="evidence" value="ECO:0007669"/>
    <property type="project" value="TreeGrafter"/>
</dbReference>
<keyword evidence="1" id="KW-0004">4Fe-4S</keyword>
<evidence type="ECO:0000256" key="2">
    <source>
        <dbReference type="ARBA" id="ARBA00022723"/>
    </source>
</evidence>
<protein>
    <submittedName>
        <fullName evidence="6">tRNA epoxyqueuosine(34) reductase QueG</fullName>
    </submittedName>
</protein>
<keyword evidence="3" id="KW-0408">Iron</keyword>
<evidence type="ECO:0000259" key="5">
    <source>
        <dbReference type="PROSITE" id="PS51379"/>
    </source>
</evidence>
<organism evidence="6 7">
    <name type="scientific">Ilumatobacter coccineus</name>
    <dbReference type="NCBI Taxonomy" id="467094"/>
    <lineage>
        <taxon>Bacteria</taxon>
        <taxon>Bacillati</taxon>
        <taxon>Actinomycetota</taxon>
        <taxon>Acidimicrobiia</taxon>
        <taxon>Acidimicrobiales</taxon>
        <taxon>Ilumatobacteraceae</taxon>
        <taxon>Ilumatobacter</taxon>
    </lineage>
</organism>
<dbReference type="InterPro" id="IPR004453">
    <property type="entry name" value="QueG"/>
</dbReference>
<reference evidence="6 7" key="1">
    <citation type="submission" date="2017-10" db="EMBL/GenBank/DDBJ databases">
        <title>Novel microbial diversity and functional potential in the marine mammal oral microbiome.</title>
        <authorList>
            <person name="Dudek N.K."/>
            <person name="Sun C.L."/>
            <person name="Burstein D."/>
            <person name="Kantor R.S."/>
            <person name="Aliaga Goltsman D.S."/>
            <person name="Bik E.M."/>
            <person name="Thomas B.C."/>
            <person name="Banfield J.F."/>
            <person name="Relman D.A."/>
        </authorList>
    </citation>
    <scope>NUCLEOTIDE SEQUENCE [LARGE SCALE GENOMIC DNA]</scope>
    <source>
        <strain evidence="6">DOLJORAL78_61_10</strain>
    </source>
</reference>
<dbReference type="Gene3D" id="3.30.70.20">
    <property type="match status" value="1"/>
</dbReference>
<evidence type="ECO:0000313" key="6">
    <source>
        <dbReference type="EMBL" id="PIE32720.1"/>
    </source>
</evidence>